<evidence type="ECO:0000313" key="2">
    <source>
        <dbReference type="Proteomes" id="UP001234297"/>
    </source>
</evidence>
<organism evidence="1 2">
    <name type="scientific">Persea americana</name>
    <name type="common">Avocado</name>
    <dbReference type="NCBI Taxonomy" id="3435"/>
    <lineage>
        <taxon>Eukaryota</taxon>
        <taxon>Viridiplantae</taxon>
        <taxon>Streptophyta</taxon>
        <taxon>Embryophyta</taxon>
        <taxon>Tracheophyta</taxon>
        <taxon>Spermatophyta</taxon>
        <taxon>Magnoliopsida</taxon>
        <taxon>Magnoliidae</taxon>
        <taxon>Laurales</taxon>
        <taxon>Lauraceae</taxon>
        <taxon>Persea</taxon>
    </lineage>
</organism>
<evidence type="ECO:0000313" key="1">
    <source>
        <dbReference type="EMBL" id="KAJ8630920.1"/>
    </source>
</evidence>
<keyword evidence="2" id="KW-1185">Reference proteome</keyword>
<dbReference type="Proteomes" id="UP001234297">
    <property type="component" value="Chromosome 7"/>
</dbReference>
<proteinExistence type="predicted"/>
<name>A0ACC2LCD2_PERAE</name>
<comment type="caution">
    <text evidence="1">The sequence shown here is derived from an EMBL/GenBank/DDBJ whole genome shotgun (WGS) entry which is preliminary data.</text>
</comment>
<gene>
    <name evidence="1" type="ORF">MRB53_024243</name>
</gene>
<accession>A0ACC2LCD2</accession>
<protein>
    <submittedName>
        <fullName evidence="1">Uncharacterized protein</fullName>
    </submittedName>
</protein>
<reference evidence="1 2" key="1">
    <citation type="journal article" date="2022" name="Hortic Res">
        <title>A haplotype resolved chromosomal level avocado genome allows analysis of novel avocado genes.</title>
        <authorList>
            <person name="Nath O."/>
            <person name="Fletcher S.J."/>
            <person name="Hayward A."/>
            <person name="Shaw L.M."/>
            <person name="Masouleh A.K."/>
            <person name="Furtado A."/>
            <person name="Henry R.J."/>
            <person name="Mitter N."/>
        </authorList>
    </citation>
    <scope>NUCLEOTIDE SEQUENCE [LARGE SCALE GENOMIC DNA]</scope>
    <source>
        <strain evidence="2">cv. Hass</strain>
    </source>
</reference>
<dbReference type="EMBL" id="CM056815">
    <property type="protein sequence ID" value="KAJ8630920.1"/>
    <property type="molecule type" value="Genomic_DNA"/>
</dbReference>
<sequence>MRCQVKSSCADPPRRYIGRSSQQRDPVSAVTLRRPPMRKRCAEVAGGTAAECAAVCCCCPFGLLNLAVLAFVRLPAALCRKAIKKQGGKRKVSILQHQTKGSEEDAEREDCIGSAEISPGKWPDKSPSEVVSEMEVMWTKLNGTGFWRSPSEREH</sequence>